<proteinExistence type="predicted"/>
<sequence>MKRRAVKRDDSSPDTKGRRAASPGKEGTRSCRWLKKGLLAAVAVYILVPVTYKIIPALLQDIIYTYRLSVPFFVDLSRPADLSLNHTINMYLTSGGRDFPGCMAYIFLKVNGKKLRGRT</sequence>
<dbReference type="AlphaFoldDB" id="A0AAV9QUN4"/>
<keyword evidence="2" id="KW-0472">Membrane</keyword>
<name>A0AAV9QUN4_9TELE</name>
<evidence type="ECO:0000256" key="2">
    <source>
        <dbReference type="SAM" id="Phobius"/>
    </source>
</evidence>
<reference evidence="3 4" key="1">
    <citation type="submission" date="2021-06" db="EMBL/GenBank/DDBJ databases">
        <authorList>
            <person name="Palmer J.M."/>
        </authorList>
    </citation>
    <scope>NUCLEOTIDE SEQUENCE [LARGE SCALE GENOMIC DNA]</scope>
    <source>
        <strain evidence="3 4">MEX-2019</strain>
        <tissue evidence="3">Muscle</tissue>
    </source>
</reference>
<keyword evidence="2" id="KW-0812">Transmembrane</keyword>
<organism evidence="3 4">
    <name type="scientific">Crenichthys baileyi</name>
    <name type="common">White River springfish</name>
    <dbReference type="NCBI Taxonomy" id="28760"/>
    <lineage>
        <taxon>Eukaryota</taxon>
        <taxon>Metazoa</taxon>
        <taxon>Chordata</taxon>
        <taxon>Craniata</taxon>
        <taxon>Vertebrata</taxon>
        <taxon>Euteleostomi</taxon>
        <taxon>Actinopterygii</taxon>
        <taxon>Neopterygii</taxon>
        <taxon>Teleostei</taxon>
        <taxon>Neoteleostei</taxon>
        <taxon>Acanthomorphata</taxon>
        <taxon>Ovalentaria</taxon>
        <taxon>Atherinomorphae</taxon>
        <taxon>Cyprinodontiformes</taxon>
        <taxon>Goodeidae</taxon>
        <taxon>Crenichthys</taxon>
    </lineage>
</organism>
<protein>
    <submittedName>
        <fullName evidence="3">Uncharacterized protein</fullName>
    </submittedName>
</protein>
<gene>
    <name evidence="3" type="ORF">CRENBAI_017485</name>
</gene>
<feature type="transmembrane region" description="Helical" evidence="2">
    <location>
        <begin position="38"/>
        <end position="59"/>
    </location>
</feature>
<evidence type="ECO:0000256" key="1">
    <source>
        <dbReference type="SAM" id="MobiDB-lite"/>
    </source>
</evidence>
<evidence type="ECO:0000313" key="4">
    <source>
        <dbReference type="Proteomes" id="UP001311232"/>
    </source>
</evidence>
<accession>A0AAV9QUN4</accession>
<comment type="caution">
    <text evidence="3">The sequence shown here is derived from an EMBL/GenBank/DDBJ whole genome shotgun (WGS) entry which is preliminary data.</text>
</comment>
<keyword evidence="2" id="KW-1133">Transmembrane helix</keyword>
<keyword evidence="4" id="KW-1185">Reference proteome</keyword>
<dbReference type="EMBL" id="JAHHUM010002885">
    <property type="protein sequence ID" value="KAK5600492.1"/>
    <property type="molecule type" value="Genomic_DNA"/>
</dbReference>
<feature type="compositionally biased region" description="Basic and acidic residues" evidence="1">
    <location>
        <begin position="7"/>
        <end position="17"/>
    </location>
</feature>
<feature type="region of interest" description="Disordered" evidence="1">
    <location>
        <begin position="1"/>
        <end position="28"/>
    </location>
</feature>
<evidence type="ECO:0000313" key="3">
    <source>
        <dbReference type="EMBL" id="KAK5600492.1"/>
    </source>
</evidence>
<dbReference type="Proteomes" id="UP001311232">
    <property type="component" value="Unassembled WGS sequence"/>
</dbReference>